<protein>
    <submittedName>
        <fullName evidence="1">CLUMA_CG019323, isoform A</fullName>
    </submittedName>
</protein>
<name>A0A1J1J2E0_9DIPT</name>
<dbReference type="AlphaFoldDB" id="A0A1J1J2E0"/>
<sequence length="114" mass="13399">MYLIVNGLSTIAIMIMKKFQCTFHALLLILEKNFSSIERRTQQLLKYTRIFLGLKCRHDIHKSNNALEDVESLYTSSRSCRKGKAPFNEMIQNRERESYGSLENIKIHLDERDC</sequence>
<reference evidence="1 2" key="1">
    <citation type="submission" date="2015-04" db="EMBL/GenBank/DDBJ databases">
        <authorList>
            <person name="Syromyatnikov M.Y."/>
            <person name="Popov V.N."/>
        </authorList>
    </citation>
    <scope>NUCLEOTIDE SEQUENCE [LARGE SCALE GENOMIC DNA]</scope>
</reference>
<evidence type="ECO:0000313" key="2">
    <source>
        <dbReference type="Proteomes" id="UP000183832"/>
    </source>
</evidence>
<keyword evidence="2" id="KW-1185">Reference proteome</keyword>
<gene>
    <name evidence="1" type="ORF">CLUMA_CG019323</name>
</gene>
<dbReference type="Proteomes" id="UP000183832">
    <property type="component" value="Unassembled WGS sequence"/>
</dbReference>
<accession>A0A1J1J2E0</accession>
<evidence type="ECO:0000313" key="1">
    <source>
        <dbReference type="EMBL" id="CRL06114.1"/>
    </source>
</evidence>
<proteinExistence type="predicted"/>
<organism evidence="1 2">
    <name type="scientific">Clunio marinus</name>
    <dbReference type="NCBI Taxonomy" id="568069"/>
    <lineage>
        <taxon>Eukaryota</taxon>
        <taxon>Metazoa</taxon>
        <taxon>Ecdysozoa</taxon>
        <taxon>Arthropoda</taxon>
        <taxon>Hexapoda</taxon>
        <taxon>Insecta</taxon>
        <taxon>Pterygota</taxon>
        <taxon>Neoptera</taxon>
        <taxon>Endopterygota</taxon>
        <taxon>Diptera</taxon>
        <taxon>Nematocera</taxon>
        <taxon>Chironomoidea</taxon>
        <taxon>Chironomidae</taxon>
        <taxon>Clunio</taxon>
    </lineage>
</organism>
<dbReference type="EMBL" id="CVRI01000066">
    <property type="protein sequence ID" value="CRL06114.1"/>
    <property type="molecule type" value="Genomic_DNA"/>
</dbReference>